<evidence type="ECO:0000256" key="1">
    <source>
        <dbReference type="SAM" id="MobiDB-lite"/>
    </source>
</evidence>
<protein>
    <submittedName>
        <fullName evidence="3">Uncharacterized protein</fullName>
    </submittedName>
</protein>
<evidence type="ECO:0000256" key="2">
    <source>
        <dbReference type="SAM" id="Phobius"/>
    </source>
</evidence>
<dbReference type="EMBL" id="MU002459">
    <property type="protein sequence ID" value="KAF2786475.1"/>
    <property type="molecule type" value="Genomic_DNA"/>
</dbReference>
<keyword evidence="2" id="KW-1133">Transmembrane helix</keyword>
<name>A0A6A6WRF5_9PLEO</name>
<dbReference type="AlphaFoldDB" id="A0A6A6WRF5"/>
<dbReference type="Proteomes" id="UP000799757">
    <property type="component" value="Unassembled WGS sequence"/>
</dbReference>
<accession>A0A6A6WRF5</accession>
<keyword evidence="2" id="KW-0812">Transmembrane</keyword>
<proteinExistence type="predicted"/>
<sequence length="237" mass="26398">MQVRMRCAIDGNRPGSHPRTHAPGSSLRSSAPRTAHRAPCSPAGARPPIGCAPSSRFPFVAYCFPRRLRAHLARRLGGFVFGCHSGVGRSRGRLSRNDTFPCCLGSLLNRGHKSSGFALDGFKPGAWGEMFRDAATSCAAAHRPLLSRHWLRALFQHARPLFFLYPLHSPLPRPNLVPRPAPHHVLFSRLLCSCYIIWYRLYHLFTCSPVLLFSLCLSNPKWGRGFTRPGRHTLAAQ</sequence>
<keyword evidence="4" id="KW-1185">Reference proteome</keyword>
<feature type="region of interest" description="Disordered" evidence="1">
    <location>
        <begin position="9"/>
        <end position="42"/>
    </location>
</feature>
<gene>
    <name evidence="3" type="ORF">K505DRAFT_145087</name>
</gene>
<feature type="transmembrane region" description="Helical" evidence="2">
    <location>
        <begin position="197"/>
        <end position="218"/>
    </location>
</feature>
<keyword evidence="2" id="KW-0472">Membrane</keyword>
<reference evidence="3" key="1">
    <citation type="journal article" date="2020" name="Stud. Mycol.">
        <title>101 Dothideomycetes genomes: a test case for predicting lifestyles and emergence of pathogens.</title>
        <authorList>
            <person name="Haridas S."/>
            <person name="Albert R."/>
            <person name="Binder M."/>
            <person name="Bloem J."/>
            <person name="Labutti K."/>
            <person name="Salamov A."/>
            <person name="Andreopoulos B."/>
            <person name="Baker S."/>
            <person name="Barry K."/>
            <person name="Bills G."/>
            <person name="Bluhm B."/>
            <person name="Cannon C."/>
            <person name="Castanera R."/>
            <person name="Culley D."/>
            <person name="Daum C."/>
            <person name="Ezra D."/>
            <person name="Gonzalez J."/>
            <person name="Henrissat B."/>
            <person name="Kuo A."/>
            <person name="Liang C."/>
            <person name="Lipzen A."/>
            <person name="Lutzoni F."/>
            <person name="Magnuson J."/>
            <person name="Mondo S."/>
            <person name="Nolan M."/>
            <person name="Ohm R."/>
            <person name="Pangilinan J."/>
            <person name="Park H.-J."/>
            <person name="Ramirez L."/>
            <person name="Alfaro M."/>
            <person name="Sun H."/>
            <person name="Tritt A."/>
            <person name="Yoshinaga Y."/>
            <person name="Zwiers L.-H."/>
            <person name="Turgeon B."/>
            <person name="Goodwin S."/>
            <person name="Spatafora J."/>
            <person name="Crous P."/>
            <person name="Grigoriev I."/>
        </authorList>
    </citation>
    <scope>NUCLEOTIDE SEQUENCE</scope>
    <source>
        <strain evidence="3">CBS 109.77</strain>
    </source>
</reference>
<evidence type="ECO:0000313" key="3">
    <source>
        <dbReference type="EMBL" id="KAF2786475.1"/>
    </source>
</evidence>
<evidence type="ECO:0000313" key="4">
    <source>
        <dbReference type="Proteomes" id="UP000799757"/>
    </source>
</evidence>
<organism evidence="3 4">
    <name type="scientific">Melanomma pulvis-pyrius CBS 109.77</name>
    <dbReference type="NCBI Taxonomy" id="1314802"/>
    <lineage>
        <taxon>Eukaryota</taxon>
        <taxon>Fungi</taxon>
        <taxon>Dikarya</taxon>
        <taxon>Ascomycota</taxon>
        <taxon>Pezizomycotina</taxon>
        <taxon>Dothideomycetes</taxon>
        <taxon>Pleosporomycetidae</taxon>
        <taxon>Pleosporales</taxon>
        <taxon>Melanommataceae</taxon>
        <taxon>Melanomma</taxon>
    </lineage>
</organism>